<feature type="transmembrane region" description="Helical" evidence="6">
    <location>
        <begin position="191"/>
        <end position="215"/>
    </location>
</feature>
<evidence type="ECO:0000256" key="6">
    <source>
        <dbReference type="SAM" id="Phobius"/>
    </source>
</evidence>
<proteinExistence type="predicted"/>
<keyword evidence="3 6" id="KW-1133">Transmembrane helix</keyword>
<keyword evidence="4 6" id="KW-0472">Membrane</keyword>
<accession>A0ABR1EET9</accession>
<dbReference type="InterPro" id="IPR018499">
    <property type="entry name" value="Tetraspanin/Peripherin"/>
</dbReference>
<evidence type="ECO:0000256" key="5">
    <source>
        <dbReference type="SAM" id="MobiDB-lite"/>
    </source>
</evidence>
<evidence type="ECO:0000256" key="1">
    <source>
        <dbReference type="ARBA" id="ARBA00004141"/>
    </source>
</evidence>
<feature type="region of interest" description="Disordered" evidence="5">
    <location>
        <begin position="247"/>
        <end position="308"/>
    </location>
</feature>
<dbReference type="SUPFAM" id="SSF48652">
    <property type="entry name" value="Tetraspanin"/>
    <property type="match status" value="1"/>
</dbReference>
<sequence>MGDYGKGGCGISIVSLIGLIGALRDNIFLLKAFAICVFSCYIVTVVAICLLFILFYSDTTEGFSAQTVLIYAIKNYHTNRNVAEIIDSLQENLECCGVSSVAQGYRDWNLSYQFNCTTSNPQPEKCGVPFSCCKKSVISEAAGSSNPLLPAMRSLECWQNVLSKRPQELEHDIYTRGCLQPLRSVFQSHAIYIYSTVAIIIIPVCISACLTNVLAKQIDRQRLLLKREARRNERLRKRERHRIQTATCAVDRSRDAKGLQHKIVPATNLDEKPPHNDSSTEQPRKEHRADACSALLLSHQQKNKRRGS</sequence>
<dbReference type="PANTHER" id="PTHR19282">
    <property type="entry name" value="TETRASPANIN"/>
    <property type="match status" value="1"/>
</dbReference>
<dbReference type="Gene3D" id="1.10.1450.10">
    <property type="entry name" value="Tetraspanin"/>
    <property type="match status" value="1"/>
</dbReference>
<evidence type="ECO:0000256" key="4">
    <source>
        <dbReference type="ARBA" id="ARBA00023136"/>
    </source>
</evidence>
<dbReference type="Proteomes" id="UP001303046">
    <property type="component" value="Unassembled WGS sequence"/>
</dbReference>
<dbReference type="EMBL" id="JAVFWL010000006">
    <property type="protein sequence ID" value="KAK6760968.1"/>
    <property type="molecule type" value="Genomic_DNA"/>
</dbReference>
<reference evidence="7 8" key="1">
    <citation type="submission" date="2023-08" db="EMBL/GenBank/DDBJ databases">
        <title>A Necator americanus chromosomal reference genome.</title>
        <authorList>
            <person name="Ilik V."/>
            <person name="Petrzelkova K.J."/>
            <person name="Pardy F."/>
            <person name="Fuh T."/>
            <person name="Niatou-Singa F.S."/>
            <person name="Gouil Q."/>
            <person name="Baker L."/>
            <person name="Ritchie M.E."/>
            <person name="Jex A.R."/>
            <person name="Gazzola D."/>
            <person name="Li H."/>
            <person name="Toshio Fujiwara R."/>
            <person name="Zhan B."/>
            <person name="Aroian R.V."/>
            <person name="Pafco B."/>
            <person name="Schwarz E.M."/>
        </authorList>
    </citation>
    <scope>NUCLEOTIDE SEQUENCE [LARGE SCALE GENOMIC DNA]</scope>
    <source>
        <strain evidence="7 8">Aroian</strain>
        <tissue evidence="7">Whole animal</tissue>
    </source>
</reference>
<protein>
    <recommendedName>
        <fullName evidence="9">Tetraspanin family protein</fullName>
    </recommendedName>
</protein>
<evidence type="ECO:0008006" key="9">
    <source>
        <dbReference type="Google" id="ProtNLM"/>
    </source>
</evidence>
<evidence type="ECO:0000313" key="8">
    <source>
        <dbReference type="Proteomes" id="UP001303046"/>
    </source>
</evidence>
<comment type="caution">
    <text evidence="7">The sequence shown here is derived from an EMBL/GenBank/DDBJ whole genome shotgun (WGS) entry which is preliminary data.</text>
</comment>
<evidence type="ECO:0000313" key="7">
    <source>
        <dbReference type="EMBL" id="KAK6760968.1"/>
    </source>
</evidence>
<dbReference type="PANTHER" id="PTHR19282:SF502">
    <property type="entry name" value="TETRASPANIN-14"/>
    <property type="match status" value="1"/>
</dbReference>
<keyword evidence="2 6" id="KW-0812">Transmembrane</keyword>
<comment type="subcellular location">
    <subcellularLocation>
        <location evidence="1">Membrane</location>
        <topology evidence="1">Multi-pass membrane protein</topology>
    </subcellularLocation>
</comment>
<keyword evidence="8" id="KW-1185">Reference proteome</keyword>
<gene>
    <name evidence="7" type="primary">Necator_chrX.g22312</name>
    <name evidence="7" type="ORF">RB195_022151</name>
</gene>
<name>A0ABR1EET9_NECAM</name>
<dbReference type="Pfam" id="PF00335">
    <property type="entry name" value="Tetraspanin"/>
    <property type="match status" value="1"/>
</dbReference>
<dbReference type="InterPro" id="IPR008952">
    <property type="entry name" value="Tetraspanin_EC2_sf"/>
</dbReference>
<evidence type="ECO:0000256" key="2">
    <source>
        <dbReference type="ARBA" id="ARBA00022692"/>
    </source>
</evidence>
<feature type="transmembrane region" description="Helical" evidence="6">
    <location>
        <begin position="32"/>
        <end position="56"/>
    </location>
</feature>
<organism evidence="7 8">
    <name type="scientific">Necator americanus</name>
    <name type="common">Human hookworm</name>
    <dbReference type="NCBI Taxonomy" id="51031"/>
    <lineage>
        <taxon>Eukaryota</taxon>
        <taxon>Metazoa</taxon>
        <taxon>Ecdysozoa</taxon>
        <taxon>Nematoda</taxon>
        <taxon>Chromadorea</taxon>
        <taxon>Rhabditida</taxon>
        <taxon>Rhabditina</taxon>
        <taxon>Rhabditomorpha</taxon>
        <taxon>Strongyloidea</taxon>
        <taxon>Ancylostomatidae</taxon>
        <taxon>Bunostominae</taxon>
        <taxon>Necator</taxon>
    </lineage>
</organism>
<evidence type="ECO:0000256" key="3">
    <source>
        <dbReference type="ARBA" id="ARBA00022989"/>
    </source>
</evidence>